<dbReference type="PANTHER" id="PTHR16950">
    <property type="entry name" value="ZINC TRANSPORTER SLC39A7 HISTIDINE-RICH MEMBRANE PROTEIN KE4"/>
    <property type="match status" value="1"/>
</dbReference>
<dbReference type="EMBL" id="CP104395">
    <property type="protein sequence ID" value="WEL19703.1"/>
    <property type="molecule type" value="Genomic_DNA"/>
</dbReference>
<reference evidence="6 7" key="1">
    <citation type="submission" date="2022-09" db="EMBL/GenBank/DDBJ databases">
        <title>Xylan utilization by haloarchaea-nanohaloarchaea associations.</title>
        <authorList>
            <person name="Yakimov M."/>
        </authorList>
    </citation>
    <scope>NUCLEOTIDE SEQUENCE [LARGE SCALE GENOMIC DNA]</scope>
    <source>
        <strain evidence="6 7">SVXNc</strain>
    </source>
</reference>
<comment type="subcellular location">
    <subcellularLocation>
        <location evidence="1">Membrane</location>
        <topology evidence="1">Multi-pass membrane protein</topology>
    </subcellularLocation>
</comment>
<evidence type="ECO:0000313" key="6">
    <source>
        <dbReference type="EMBL" id="WEL19703.1"/>
    </source>
</evidence>
<proteinExistence type="predicted"/>
<organism evidence="6 7">
    <name type="scientific">Candidatus Nanohalococcus occultus</name>
    <dbReference type="NCBI Taxonomy" id="2978047"/>
    <lineage>
        <taxon>Archaea</taxon>
        <taxon>Candidatus Nanohalarchaeota</taxon>
        <taxon>Candidatus Nanohalarchaeota incertae sedis</taxon>
        <taxon>Candidatus Nanohalococcus</taxon>
    </lineage>
</organism>
<evidence type="ECO:0000256" key="3">
    <source>
        <dbReference type="ARBA" id="ARBA00022989"/>
    </source>
</evidence>
<dbReference type="Proteomes" id="UP001218034">
    <property type="component" value="Chromosome"/>
</dbReference>
<evidence type="ECO:0000313" key="7">
    <source>
        <dbReference type="Proteomes" id="UP001218034"/>
    </source>
</evidence>
<feature type="transmembrane region" description="Helical" evidence="5">
    <location>
        <begin position="117"/>
        <end position="139"/>
    </location>
</feature>
<keyword evidence="7" id="KW-1185">Reference proteome</keyword>
<dbReference type="RefSeq" id="WP_347721536.1">
    <property type="nucleotide sequence ID" value="NZ_CP104395.1"/>
</dbReference>
<feature type="transmembrane region" description="Helical" evidence="5">
    <location>
        <begin position="193"/>
        <end position="211"/>
    </location>
</feature>
<sequence>MVQQTILLSLIVTSLFSALGASFLYTSKENFEKMMPYMISLSAGSIFGGVFIHLIFRLSNKFSYGRITGLLILAGMGGSFVLERLVHWHCHHGESHEDALPYVLAVGDSFHNVLDGVLIATSFLASTSAGIAATVAIIAHKVPKELGDFGVMVNGGFSRLKALGAQLAISIFMFVGAGLVVGVSSFSRESVPLLLPLVVGNFVYIAGSDLLPQFKHDEAWIEHLTVFSLGVLIMYLIPYLKAAV</sequence>
<keyword evidence="2 5" id="KW-0812">Transmembrane</keyword>
<dbReference type="Pfam" id="PF02535">
    <property type="entry name" value="Zip"/>
    <property type="match status" value="1"/>
</dbReference>
<dbReference type="GeneID" id="90590126"/>
<dbReference type="PANTHER" id="PTHR16950:SF16">
    <property type="entry name" value="ZINC TRANSPORTER ZIP13"/>
    <property type="match status" value="1"/>
</dbReference>
<dbReference type="InterPro" id="IPR003689">
    <property type="entry name" value="ZIP"/>
</dbReference>
<name>A0ABY8CII2_9ARCH</name>
<keyword evidence="4 5" id="KW-0472">Membrane</keyword>
<evidence type="ECO:0000256" key="2">
    <source>
        <dbReference type="ARBA" id="ARBA00022692"/>
    </source>
</evidence>
<evidence type="ECO:0000256" key="1">
    <source>
        <dbReference type="ARBA" id="ARBA00004141"/>
    </source>
</evidence>
<accession>A0ABY8CII2</accession>
<feature type="transmembrane region" description="Helical" evidence="5">
    <location>
        <begin position="223"/>
        <end position="240"/>
    </location>
</feature>
<protein>
    <submittedName>
        <fullName evidence="6">Divalent heavy-metal cations transporter</fullName>
    </submittedName>
</protein>
<feature type="transmembrane region" description="Helical" evidence="5">
    <location>
        <begin position="36"/>
        <end position="56"/>
    </location>
</feature>
<keyword evidence="3 5" id="KW-1133">Transmembrane helix</keyword>
<evidence type="ECO:0000256" key="5">
    <source>
        <dbReference type="SAM" id="Phobius"/>
    </source>
</evidence>
<feature type="transmembrane region" description="Helical" evidence="5">
    <location>
        <begin position="160"/>
        <end position="181"/>
    </location>
</feature>
<evidence type="ECO:0000256" key="4">
    <source>
        <dbReference type="ARBA" id="ARBA00023136"/>
    </source>
</evidence>
<gene>
    <name evidence="6" type="ORF">SVXNc_0689</name>
</gene>